<gene>
    <name evidence="3" type="ORF">IHQ68_12915</name>
</gene>
<comment type="similarity">
    <text evidence="1 2">Belongs to the phD/YefM antitoxin family.</text>
</comment>
<dbReference type="Proteomes" id="UP001181622">
    <property type="component" value="Unassembled WGS sequence"/>
</dbReference>
<accession>A0ABU1DHB7</accession>
<dbReference type="NCBIfam" id="TIGR01552">
    <property type="entry name" value="phd_fam"/>
    <property type="match status" value="1"/>
</dbReference>
<reference evidence="3" key="1">
    <citation type="submission" date="2020-10" db="EMBL/GenBank/DDBJ databases">
        <authorList>
            <person name="Abbas A."/>
            <person name="Razzaq R."/>
            <person name="Waqas M."/>
            <person name="Abbas N."/>
            <person name="Nielsen T.K."/>
            <person name="Hansen L.H."/>
            <person name="Hussain S."/>
            <person name="Shahid M."/>
        </authorList>
    </citation>
    <scope>NUCLEOTIDE SEQUENCE</scope>
    <source>
        <strain evidence="3">S14</strain>
    </source>
</reference>
<sequence>MKHVSVVEARSHFSALLTEVEAGEEIAITRHGKVVARLAPEHPRSAADLFRALAADGGWDFEAPEDLPAEAVASWDD</sequence>
<dbReference type="InterPro" id="IPR051416">
    <property type="entry name" value="phD-YefM_TA_antitoxins"/>
</dbReference>
<keyword evidence="4" id="KW-1185">Reference proteome</keyword>
<comment type="caution">
    <text evidence="3">The sequence shown here is derived from an EMBL/GenBank/DDBJ whole genome shotgun (WGS) entry which is preliminary data.</text>
</comment>
<dbReference type="SUPFAM" id="SSF143120">
    <property type="entry name" value="YefM-like"/>
    <property type="match status" value="1"/>
</dbReference>
<organism evidence="3 4">
    <name type="scientific">Chelatococcus sambhunathii</name>
    <dbReference type="NCBI Taxonomy" id="363953"/>
    <lineage>
        <taxon>Bacteria</taxon>
        <taxon>Pseudomonadati</taxon>
        <taxon>Pseudomonadota</taxon>
        <taxon>Alphaproteobacteria</taxon>
        <taxon>Hyphomicrobiales</taxon>
        <taxon>Chelatococcaceae</taxon>
        <taxon>Chelatococcus</taxon>
    </lineage>
</organism>
<dbReference type="Gene3D" id="3.40.1620.10">
    <property type="entry name" value="YefM-like domain"/>
    <property type="match status" value="1"/>
</dbReference>
<evidence type="ECO:0000256" key="1">
    <source>
        <dbReference type="ARBA" id="ARBA00009981"/>
    </source>
</evidence>
<name>A0ABU1DHB7_9HYPH</name>
<protein>
    <recommendedName>
        <fullName evidence="2">Antitoxin</fullName>
    </recommendedName>
</protein>
<evidence type="ECO:0000256" key="2">
    <source>
        <dbReference type="RuleBase" id="RU362080"/>
    </source>
</evidence>
<evidence type="ECO:0000313" key="4">
    <source>
        <dbReference type="Proteomes" id="UP001181622"/>
    </source>
</evidence>
<proteinExistence type="inferred from homology"/>
<evidence type="ECO:0000313" key="3">
    <source>
        <dbReference type="EMBL" id="MDR4307518.1"/>
    </source>
</evidence>
<dbReference type="InterPro" id="IPR036165">
    <property type="entry name" value="YefM-like_sf"/>
</dbReference>
<comment type="function">
    <text evidence="2">Antitoxin component of a type II toxin-antitoxin (TA) system.</text>
</comment>
<dbReference type="RefSeq" id="WP_309392445.1">
    <property type="nucleotide sequence ID" value="NZ_JADBEO010000027.1"/>
</dbReference>
<dbReference type="PANTHER" id="PTHR35377">
    <property type="entry name" value="ANTITOXIN VAPB49-RELATED-RELATED"/>
    <property type="match status" value="1"/>
</dbReference>
<dbReference type="PANTHER" id="PTHR35377:SF8">
    <property type="entry name" value="ANTITOXIN VAPB22"/>
    <property type="match status" value="1"/>
</dbReference>
<dbReference type="EMBL" id="JADBEO010000027">
    <property type="protein sequence ID" value="MDR4307518.1"/>
    <property type="molecule type" value="Genomic_DNA"/>
</dbReference>
<dbReference type="InterPro" id="IPR006442">
    <property type="entry name" value="Antitoxin_Phd/YefM"/>
</dbReference>
<dbReference type="Pfam" id="PF02604">
    <property type="entry name" value="PhdYeFM_antitox"/>
    <property type="match status" value="1"/>
</dbReference>